<feature type="region of interest" description="Disordered" evidence="1">
    <location>
        <begin position="1"/>
        <end position="91"/>
    </location>
</feature>
<evidence type="ECO:0000256" key="1">
    <source>
        <dbReference type="SAM" id="MobiDB-lite"/>
    </source>
</evidence>
<gene>
    <name evidence="2" type="ORF">OBBRIDRAFT_720338</name>
</gene>
<dbReference type="Proteomes" id="UP000250043">
    <property type="component" value="Unassembled WGS sequence"/>
</dbReference>
<feature type="compositionally biased region" description="Low complexity" evidence="1">
    <location>
        <begin position="26"/>
        <end position="50"/>
    </location>
</feature>
<protein>
    <submittedName>
        <fullName evidence="2">Uncharacterized protein</fullName>
    </submittedName>
</protein>
<dbReference type="EMBL" id="KV722335">
    <property type="protein sequence ID" value="OCH95489.1"/>
    <property type="molecule type" value="Genomic_DNA"/>
</dbReference>
<evidence type="ECO:0000313" key="3">
    <source>
        <dbReference type="Proteomes" id="UP000250043"/>
    </source>
</evidence>
<sequence>MRDISPLPASSTRESGPQSRRRRSRSLVSSRIRAHTPSSPASPQVSQSASGLPQRPEQTRRSTTVSSTTPKAEVVSPTQNAPEPLITAPVIPPYKAKPSEIEVEIARIQARHAPLLAEYEALSRATRRALFEVDVASIDLRLAESRRQIAEKQVEKARAGVLGIDYVAEVQESGQ</sequence>
<evidence type="ECO:0000313" key="2">
    <source>
        <dbReference type="EMBL" id="OCH95489.1"/>
    </source>
</evidence>
<reference evidence="2 3" key="1">
    <citation type="submission" date="2016-07" db="EMBL/GenBank/DDBJ databases">
        <title>Draft genome of the white-rot fungus Obba rivulosa 3A-2.</title>
        <authorList>
            <consortium name="DOE Joint Genome Institute"/>
            <person name="Miettinen O."/>
            <person name="Riley R."/>
            <person name="Acob R."/>
            <person name="Barry K."/>
            <person name="Cullen D."/>
            <person name="De Vries R."/>
            <person name="Hainaut M."/>
            <person name="Hatakka A."/>
            <person name="Henrissat B."/>
            <person name="Hilden K."/>
            <person name="Kuo R."/>
            <person name="Labutti K."/>
            <person name="Lipzen A."/>
            <person name="Makela M.R."/>
            <person name="Sandor L."/>
            <person name="Spatafora J.W."/>
            <person name="Grigoriev I.V."/>
            <person name="Hibbett D.S."/>
        </authorList>
    </citation>
    <scope>NUCLEOTIDE SEQUENCE [LARGE SCALE GENOMIC DNA]</scope>
    <source>
        <strain evidence="2 3">3A-2</strain>
    </source>
</reference>
<dbReference type="AlphaFoldDB" id="A0A8E2DTU0"/>
<name>A0A8E2DTU0_9APHY</name>
<keyword evidence="3" id="KW-1185">Reference proteome</keyword>
<dbReference type="OrthoDB" id="3269397at2759"/>
<accession>A0A8E2DTU0</accession>
<organism evidence="2 3">
    <name type="scientific">Obba rivulosa</name>
    <dbReference type="NCBI Taxonomy" id="1052685"/>
    <lineage>
        <taxon>Eukaryota</taxon>
        <taxon>Fungi</taxon>
        <taxon>Dikarya</taxon>
        <taxon>Basidiomycota</taxon>
        <taxon>Agaricomycotina</taxon>
        <taxon>Agaricomycetes</taxon>
        <taxon>Polyporales</taxon>
        <taxon>Gelatoporiaceae</taxon>
        <taxon>Obba</taxon>
    </lineage>
</organism>
<proteinExistence type="predicted"/>